<comment type="caution">
    <text evidence="31">The sequence shown here is derived from an EMBL/GenBank/DDBJ whole genome shotgun (WGS) entry which is preliminary data.</text>
</comment>
<feature type="domain" description="RNA polymerase II assembly factor Rtp1 C-terminal" evidence="27">
    <location>
        <begin position="1335"/>
        <end position="1367"/>
    </location>
</feature>
<dbReference type="PANTHER" id="PTHR20959">
    <property type="entry name" value="TRANSPORT AND GOLGI ORGANIZATION PROTEIN 6 FAMILY MEMBER"/>
    <property type="match status" value="1"/>
</dbReference>
<dbReference type="Pfam" id="PF23565">
    <property type="entry name" value="ARM_TANGO6"/>
    <property type="match status" value="1"/>
</dbReference>
<name>A0AAV6U9V3_9ARAC</name>
<feature type="domain" description="HpcH/HpaI aldolase/citrate lyase" evidence="26">
    <location>
        <begin position="1"/>
        <end position="226"/>
    </location>
</feature>
<keyword evidence="11" id="KW-0007">Acetylation</keyword>
<evidence type="ECO:0000256" key="2">
    <source>
        <dbReference type="ARBA" id="ARBA00004173"/>
    </source>
</evidence>
<dbReference type="InterPro" id="IPR016024">
    <property type="entry name" value="ARM-type_fold"/>
</dbReference>
<evidence type="ECO:0000256" key="1">
    <source>
        <dbReference type="ARBA" id="ARBA00001946"/>
    </source>
</evidence>
<feature type="domain" description="RNA polymerase II assembly factor Rtp1 C-terminal" evidence="28">
    <location>
        <begin position="1134"/>
        <end position="1242"/>
    </location>
</feature>
<evidence type="ECO:0000256" key="9">
    <source>
        <dbReference type="ARBA" id="ARBA00022842"/>
    </source>
</evidence>
<feature type="region of interest" description="Disordered" evidence="25">
    <location>
        <begin position="1087"/>
        <end position="1142"/>
    </location>
</feature>
<evidence type="ECO:0000259" key="30">
    <source>
        <dbReference type="Pfam" id="PF25267"/>
    </source>
</evidence>
<evidence type="ECO:0000256" key="14">
    <source>
        <dbReference type="ARBA" id="ARBA00047918"/>
    </source>
</evidence>
<dbReference type="GO" id="GO:0046872">
    <property type="term" value="F:metal ion binding"/>
    <property type="evidence" value="ECO:0007669"/>
    <property type="project" value="UniProtKB-KW"/>
</dbReference>
<dbReference type="InterPro" id="IPR005000">
    <property type="entry name" value="Aldolase/citrate-lyase_domain"/>
</dbReference>
<dbReference type="InterPro" id="IPR019414">
    <property type="entry name" value="Rtp1_C2"/>
</dbReference>
<evidence type="ECO:0000256" key="23">
    <source>
        <dbReference type="ARBA" id="ARBA00076788"/>
    </source>
</evidence>
<dbReference type="EC" id="2.3.3.9" evidence="5"/>
<evidence type="ECO:0000256" key="22">
    <source>
        <dbReference type="ARBA" id="ARBA00076231"/>
    </source>
</evidence>
<evidence type="ECO:0000259" key="27">
    <source>
        <dbReference type="Pfam" id="PF10304"/>
    </source>
</evidence>
<dbReference type="InterPro" id="IPR057407">
    <property type="entry name" value="HEAT_TANGO6"/>
</dbReference>
<gene>
    <name evidence="31" type="ORF">JTE90_020134</name>
</gene>
<dbReference type="Pfam" id="PF10363">
    <property type="entry name" value="RTP1_C1"/>
    <property type="match status" value="1"/>
</dbReference>
<evidence type="ECO:0000256" key="4">
    <source>
        <dbReference type="ARBA" id="ARBA00011233"/>
    </source>
</evidence>
<evidence type="ECO:0000259" key="26">
    <source>
        <dbReference type="Pfam" id="PF03328"/>
    </source>
</evidence>
<comment type="catalytic activity">
    <reaction evidence="15">
        <text>propanoyl-CoA + glyoxylate + H2O = 3-methylmalate + CoA + H(+)</text>
        <dbReference type="Rhea" id="RHEA:47628"/>
        <dbReference type="ChEBI" id="CHEBI:15377"/>
        <dbReference type="ChEBI" id="CHEBI:15378"/>
        <dbReference type="ChEBI" id="CHEBI:36655"/>
        <dbReference type="ChEBI" id="CHEBI:57287"/>
        <dbReference type="ChEBI" id="CHEBI:57392"/>
        <dbReference type="ChEBI" id="CHEBI:87810"/>
    </reaction>
</comment>
<dbReference type="Gene3D" id="3.20.20.60">
    <property type="entry name" value="Phosphoenolpyruvate-binding domains"/>
    <property type="match status" value="1"/>
</dbReference>
<evidence type="ECO:0000259" key="29">
    <source>
        <dbReference type="Pfam" id="PF23565"/>
    </source>
</evidence>
<dbReference type="InterPro" id="IPR015813">
    <property type="entry name" value="Pyrv/PenolPyrv_kinase-like_dom"/>
</dbReference>
<protein>
    <recommendedName>
        <fullName evidence="21">Citramalyl-CoA lyase, mitochondrial</fullName>
        <ecNumber evidence="5">2.3.3.9</ecNumber>
        <ecNumber evidence="19">3.1.2.30</ecNumber>
        <ecNumber evidence="20">4.1.3.25</ecNumber>
    </recommendedName>
    <alternativeName>
        <fullName evidence="23">(3S)-malyl-CoA thioesterase</fullName>
    </alternativeName>
    <alternativeName>
        <fullName evidence="24">Beta-methylmalate synthase</fullName>
    </alternativeName>
    <alternativeName>
        <fullName evidence="22">Malate synthase</fullName>
    </alternativeName>
</protein>
<feature type="compositionally biased region" description="Basic residues" evidence="25">
    <location>
        <begin position="1102"/>
        <end position="1120"/>
    </location>
</feature>
<organism evidence="31 32">
    <name type="scientific">Oedothorax gibbosus</name>
    <dbReference type="NCBI Taxonomy" id="931172"/>
    <lineage>
        <taxon>Eukaryota</taxon>
        <taxon>Metazoa</taxon>
        <taxon>Ecdysozoa</taxon>
        <taxon>Arthropoda</taxon>
        <taxon>Chelicerata</taxon>
        <taxon>Arachnida</taxon>
        <taxon>Araneae</taxon>
        <taxon>Araneomorphae</taxon>
        <taxon>Entelegynae</taxon>
        <taxon>Araneoidea</taxon>
        <taxon>Linyphiidae</taxon>
        <taxon>Erigoninae</taxon>
        <taxon>Oedothorax</taxon>
    </lineage>
</organism>
<evidence type="ECO:0000256" key="16">
    <source>
        <dbReference type="ARBA" id="ARBA00051672"/>
    </source>
</evidence>
<evidence type="ECO:0000256" key="3">
    <source>
        <dbReference type="ARBA" id="ARBA00005724"/>
    </source>
</evidence>
<dbReference type="InterPro" id="IPR057347">
    <property type="entry name" value="TANGO6_N"/>
</dbReference>
<dbReference type="Gene3D" id="1.25.10.10">
    <property type="entry name" value="Leucine-rich Repeat Variant"/>
    <property type="match status" value="1"/>
</dbReference>
<keyword evidence="9" id="KW-0460">Magnesium</keyword>
<dbReference type="Pfam" id="PF03328">
    <property type="entry name" value="HpcH_HpaI"/>
    <property type="match status" value="1"/>
</dbReference>
<evidence type="ECO:0000256" key="19">
    <source>
        <dbReference type="ARBA" id="ARBA00066460"/>
    </source>
</evidence>
<evidence type="ECO:0000256" key="21">
    <source>
        <dbReference type="ARBA" id="ARBA00072098"/>
    </source>
</evidence>
<comment type="similarity">
    <text evidence="18">Belongs to the HpcH/HpaI aldolase family. Citrate lyase beta subunit-like subfamily.</text>
</comment>
<feature type="domain" description="TANGO6 N-terminal" evidence="30">
    <location>
        <begin position="314"/>
        <end position="560"/>
    </location>
</feature>
<dbReference type="GO" id="GO:0005739">
    <property type="term" value="C:mitochondrion"/>
    <property type="evidence" value="ECO:0007669"/>
    <property type="project" value="UniProtKB-SubCell"/>
</dbReference>
<evidence type="ECO:0000256" key="13">
    <source>
        <dbReference type="ARBA" id="ARBA00023239"/>
    </source>
</evidence>
<evidence type="ECO:0000256" key="20">
    <source>
        <dbReference type="ARBA" id="ARBA00066840"/>
    </source>
</evidence>
<feature type="compositionally biased region" description="Polar residues" evidence="25">
    <location>
        <begin position="1087"/>
        <end position="1098"/>
    </location>
</feature>
<comment type="similarity">
    <text evidence="3">Belongs to the Tango6 family.</text>
</comment>
<proteinExistence type="inferred from homology"/>
<keyword evidence="12" id="KW-0496">Mitochondrion</keyword>
<evidence type="ECO:0000256" key="10">
    <source>
        <dbReference type="ARBA" id="ARBA00022946"/>
    </source>
</evidence>
<feature type="compositionally biased region" description="Basic and acidic residues" evidence="25">
    <location>
        <begin position="1121"/>
        <end position="1142"/>
    </location>
</feature>
<dbReference type="GO" id="GO:0047777">
    <property type="term" value="F:(S)-citramalyl-CoA lyase activity"/>
    <property type="evidence" value="ECO:0007669"/>
    <property type="project" value="UniProtKB-EC"/>
</dbReference>
<evidence type="ECO:0000256" key="25">
    <source>
        <dbReference type="SAM" id="MobiDB-lite"/>
    </source>
</evidence>
<comment type="catalytic activity">
    <reaction evidence="14">
        <text>glyoxylate + acetyl-CoA + H2O = (S)-malate + CoA + H(+)</text>
        <dbReference type="Rhea" id="RHEA:18181"/>
        <dbReference type="ChEBI" id="CHEBI:15377"/>
        <dbReference type="ChEBI" id="CHEBI:15378"/>
        <dbReference type="ChEBI" id="CHEBI:15589"/>
        <dbReference type="ChEBI" id="CHEBI:36655"/>
        <dbReference type="ChEBI" id="CHEBI:57287"/>
        <dbReference type="ChEBI" id="CHEBI:57288"/>
        <dbReference type="EC" id="2.3.3.9"/>
    </reaction>
</comment>
<dbReference type="GO" id="GO:0004474">
    <property type="term" value="F:malate synthase activity"/>
    <property type="evidence" value="ECO:0007669"/>
    <property type="project" value="UniProtKB-EC"/>
</dbReference>
<evidence type="ECO:0000256" key="7">
    <source>
        <dbReference type="ARBA" id="ARBA00022723"/>
    </source>
</evidence>
<dbReference type="SUPFAM" id="SSF48371">
    <property type="entry name" value="ARM repeat"/>
    <property type="match status" value="1"/>
</dbReference>
<evidence type="ECO:0000256" key="18">
    <source>
        <dbReference type="ARBA" id="ARBA00061542"/>
    </source>
</evidence>
<keyword evidence="10" id="KW-0809">Transit peptide</keyword>
<dbReference type="Proteomes" id="UP000827092">
    <property type="component" value="Unassembled WGS sequence"/>
</dbReference>
<dbReference type="InterPro" id="IPR040442">
    <property type="entry name" value="Pyrv_kinase-like_dom_sf"/>
</dbReference>
<dbReference type="EMBL" id="JAFNEN010000541">
    <property type="protein sequence ID" value="KAG8180904.1"/>
    <property type="molecule type" value="Genomic_DNA"/>
</dbReference>
<evidence type="ECO:0000313" key="32">
    <source>
        <dbReference type="Proteomes" id="UP000827092"/>
    </source>
</evidence>
<keyword evidence="32" id="KW-1185">Reference proteome</keyword>
<dbReference type="SUPFAM" id="SSF51621">
    <property type="entry name" value="Phosphoenolpyruvate/pyruvate domain"/>
    <property type="match status" value="1"/>
</dbReference>
<dbReference type="GO" id="GO:0106064">
    <property type="term" value="P:regulation of cobalamin metabolic process"/>
    <property type="evidence" value="ECO:0007669"/>
    <property type="project" value="UniProtKB-ARBA"/>
</dbReference>
<dbReference type="EC" id="3.1.2.30" evidence="19"/>
<dbReference type="GO" id="GO:0016787">
    <property type="term" value="F:hydrolase activity"/>
    <property type="evidence" value="ECO:0007669"/>
    <property type="project" value="UniProtKB-KW"/>
</dbReference>
<keyword evidence="6" id="KW-0808">Transferase</keyword>
<evidence type="ECO:0000256" key="17">
    <source>
        <dbReference type="ARBA" id="ARBA00055540"/>
    </source>
</evidence>
<evidence type="ECO:0000256" key="11">
    <source>
        <dbReference type="ARBA" id="ARBA00022990"/>
    </source>
</evidence>
<evidence type="ECO:0000256" key="5">
    <source>
        <dbReference type="ARBA" id="ARBA00012636"/>
    </source>
</evidence>
<evidence type="ECO:0000256" key="24">
    <source>
        <dbReference type="ARBA" id="ARBA00083020"/>
    </source>
</evidence>
<evidence type="ECO:0000256" key="6">
    <source>
        <dbReference type="ARBA" id="ARBA00022679"/>
    </source>
</evidence>
<dbReference type="EC" id="4.1.3.25" evidence="20"/>
<evidence type="ECO:0000256" key="12">
    <source>
        <dbReference type="ARBA" id="ARBA00023128"/>
    </source>
</evidence>
<comment type="subcellular location">
    <subcellularLocation>
        <location evidence="2">Mitochondrion</location>
    </subcellularLocation>
</comment>
<comment type="cofactor">
    <cofactor evidence="1">
        <name>Mg(2+)</name>
        <dbReference type="ChEBI" id="CHEBI:18420"/>
    </cofactor>
</comment>
<dbReference type="GO" id="GO:0009306">
    <property type="term" value="P:protein secretion"/>
    <property type="evidence" value="ECO:0007669"/>
    <property type="project" value="TreeGrafter"/>
</dbReference>
<dbReference type="InterPro" id="IPR039600">
    <property type="entry name" value="TANGO6/Rtp1"/>
</dbReference>
<evidence type="ECO:0000256" key="15">
    <source>
        <dbReference type="ARBA" id="ARBA00051623"/>
    </source>
</evidence>
<dbReference type="InterPro" id="IPR011989">
    <property type="entry name" value="ARM-like"/>
</dbReference>
<keyword evidence="13" id="KW-0456">Lyase</keyword>
<dbReference type="FunFam" id="3.20.20.60:FF:000014">
    <property type="entry name" value="Citrate lyase subunit beta-like protein"/>
    <property type="match status" value="1"/>
</dbReference>
<comment type="function">
    <text evidence="17">Mitochondrial citramalyl-CoA lyase indirectly involved in the vitamin B12 metabolism. Converts citramalyl-CoA into acetyl-CoA and pyruvate in the C5-dicarboxylate catabolism pathway. The C5-dicarboxylate catabolism pathway is required to detoxify itaconate, a vitamin B12-poisoning metabolite. Also acts as a malate synthase in vitro, converting glyoxylate and acetyl-CoA to malate. Also displays malyl-CoA thioesterase activity. Also acts as a beta-methylmalate synthase in vitro, by mediating conversion of glyoxylate and propionyl-CoA to beta-methylmalate. Also has very weak citramalate synthase activity in vitro.</text>
</comment>
<evidence type="ECO:0000313" key="31">
    <source>
        <dbReference type="EMBL" id="KAG8180904.1"/>
    </source>
</evidence>
<dbReference type="InterPro" id="IPR019451">
    <property type="entry name" value="Rtp1_C1"/>
</dbReference>
<dbReference type="PANTHER" id="PTHR20959:SF1">
    <property type="entry name" value="TRANSPORT AND GOLGI ORGANIZATION PROTEIN 6 HOMOLOG"/>
    <property type="match status" value="1"/>
</dbReference>
<comment type="subunit">
    <text evidence="4">Homotrimer.</text>
</comment>
<dbReference type="Pfam" id="PF10304">
    <property type="entry name" value="RTP1_C2"/>
    <property type="match status" value="1"/>
</dbReference>
<sequence length="1387" mass="156476">MYVPGHDRKKINKLSTLDVDCAVLDCEDGVAVNKKAEAREMIKEVADSFDFGKKEFAVRINSIDSNLAEEDLRAVLSSKNVPETLMIPKVEDSDQVLWIFNKLKSSFKPTENGIKLNLIFFIESAKSLLNMQNICKTSLEMTDDSLFRFEGVVFGSDDFCADIGATRSENGTELLTARQLFVIVAKSFKVQAIDMVHINYKDLVGLQKNCEDGANLGFTGKQVIHPSQIPIVQKAFSPSAEKIAWAKELIHLFNEHQNKGTGAFTFRDLDEILPFPSRVFGVYIVLARCASVFTHFFRPVYDIYRYAKMSAEESKVQNICNCLSILTTDIKIADPNDATRQHRNIKEAFAAELKRNVHSTFQKIEDYPNIKVFVVEYIQPCCNDKCTSCDYLKFLQLCLVLLRLLKTALTKEVEKETTPSELPSKAPKGLLSISQKKTLQKCLQFAVALGILPNLLRGIGIPLSRRLKHAIILEHFTSESTLYQKHIQIAVCLDTLIGCLDCDAMQSMIMTYHGTDILAALLQLCHAPIKKIEKNEASADEPATSGKINFKSMLSSILDNTVTSETQIVNMMLAHRKYFTPHLESFLKQISPSLLMWELLLFQGIPIQSDSEPIIKTPSWLKRICNQMLTDLILQSYGIARLVQVIFDKAFDSDIQNGRVEGSRMDAVARLITYSPVQHIPIPEYIEKISKQVFQCLHLNGSSMDNIIRYIAACIILQFFTRCLYAAEEHFLVRLVKPLWFCVRPPASCSAASQSTVIVKESELTMCLEDLHQIFVVTDSVLSRKFIRFIYPYSHCLLNIFFPLLKGKYFLKPKVKRLVKNILTNISDDEALSLLQAVSFSNSKDKRIYITKVSFAYGDDGGLMAVPKVEEEFSDEIIRYRAILDLLNDIQNKNLNRLYILLVLKEFCTFHLDSKDNIMDPENIKKGILFNALLQELSEWNVDIGEALMSNISEVIDILMTLLESICNCRTDATFYEKTLWVVLMILNSILESDDQLTPADWASLKLCLPSLQTLQMSDVDLDLKEIIFSIIIHIATHGAACKNGIEAMKDIMTSLPDTANLANVPSEQCLMEIIERYERECSLGAQSVMSKPPNMNDSRSRSSKKGASGKKNAPKHSSKKSKESASKKRESPYEAAVKDVKSSSIPMRGHGLISLGTLLKEKDEATLQSKKDLLNIFQENLEDDDSYVYLSAIQGLSLLADIDAELVLPIVLSMYQKGEKASMILKLGEVLKKIVNSLGDMIHKYKDQLLHTFLIGTKRDDPQIRSSSLSDLGEVCMLLKCNINGHWLQEILICVTSFLKTDPDIEVRKCSVMVIHLLLKGVGKDMIKVLENEIKTIYMQLKIVYTTETDDVLRLHAQLALEEINTIMKELLCAKVPLAKEIRILQ</sequence>
<evidence type="ECO:0000259" key="28">
    <source>
        <dbReference type="Pfam" id="PF10363"/>
    </source>
</evidence>
<dbReference type="Pfam" id="PF25267">
    <property type="entry name" value="TANGO6_N"/>
    <property type="match status" value="1"/>
</dbReference>
<feature type="domain" description="TANGO6 HEAT repeat" evidence="29">
    <location>
        <begin position="634"/>
        <end position="875"/>
    </location>
</feature>
<keyword evidence="8" id="KW-0378">Hydrolase</keyword>
<accession>A0AAV6U9V3</accession>
<reference evidence="31 32" key="1">
    <citation type="journal article" date="2022" name="Nat. Ecol. Evol.">
        <title>A masculinizing supergene underlies an exaggerated male reproductive morph in a spider.</title>
        <authorList>
            <person name="Hendrickx F."/>
            <person name="De Corte Z."/>
            <person name="Sonet G."/>
            <person name="Van Belleghem S.M."/>
            <person name="Kostlbacher S."/>
            <person name="Vangestel C."/>
        </authorList>
    </citation>
    <scope>NUCLEOTIDE SEQUENCE [LARGE SCALE GENOMIC DNA]</scope>
    <source>
        <strain evidence="31">W744_W776</strain>
    </source>
</reference>
<comment type="catalytic activity">
    <reaction evidence="16">
        <text>(3S)-citramalyl-CoA = pyruvate + acetyl-CoA</text>
        <dbReference type="Rhea" id="RHEA:22612"/>
        <dbReference type="ChEBI" id="CHEBI:15361"/>
        <dbReference type="ChEBI" id="CHEBI:57288"/>
        <dbReference type="ChEBI" id="CHEBI:58668"/>
        <dbReference type="EC" id="4.1.3.25"/>
    </reaction>
</comment>
<keyword evidence="7" id="KW-0479">Metal-binding</keyword>
<evidence type="ECO:0000256" key="8">
    <source>
        <dbReference type="ARBA" id="ARBA00022801"/>
    </source>
</evidence>